<gene>
    <name evidence="5" type="ORF">GCM10009745_59460</name>
</gene>
<evidence type="ECO:0000256" key="2">
    <source>
        <dbReference type="ARBA" id="ARBA00023125"/>
    </source>
</evidence>
<dbReference type="InterPro" id="IPR051011">
    <property type="entry name" value="Metal_resp_trans_reg"/>
</dbReference>
<evidence type="ECO:0000313" key="6">
    <source>
        <dbReference type="Proteomes" id="UP001500280"/>
    </source>
</evidence>
<feature type="domain" description="HTH arsR-type" evidence="4">
    <location>
        <begin position="256"/>
        <end position="327"/>
    </location>
</feature>
<evidence type="ECO:0000313" key="5">
    <source>
        <dbReference type="EMBL" id="GAA1704066.1"/>
    </source>
</evidence>
<comment type="caution">
    <text evidence="5">The sequence shown here is derived from an EMBL/GenBank/DDBJ whole genome shotgun (WGS) entry which is preliminary data.</text>
</comment>
<dbReference type="InterPro" id="IPR036390">
    <property type="entry name" value="WH_DNA-bd_sf"/>
</dbReference>
<name>A0ABP4UHP5_9ACTN</name>
<dbReference type="PANTHER" id="PTHR43132">
    <property type="entry name" value="ARSENICAL RESISTANCE OPERON REPRESSOR ARSR-RELATED"/>
    <property type="match status" value="1"/>
</dbReference>
<dbReference type="InterPro" id="IPR036388">
    <property type="entry name" value="WH-like_DNA-bd_sf"/>
</dbReference>
<dbReference type="Gene3D" id="1.10.10.10">
    <property type="entry name" value="Winged helix-like DNA-binding domain superfamily/Winged helix DNA-binding domain"/>
    <property type="match status" value="1"/>
</dbReference>
<dbReference type="InterPro" id="IPR011991">
    <property type="entry name" value="ArsR-like_HTH"/>
</dbReference>
<dbReference type="SUPFAM" id="SSF46785">
    <property type="entry name" value="Winged helix' DNA-binding domain"/>
    <property type="match status" value="1"/>
</dbReference>
<keyword evidence="3" id="KW-0804">Transcription</keyword>
<evidence type="ECO:0000256" key="1">
    <source>
        <dbReference type="ARBA" id="ARBA00023015"/>
    </source>
</evidence>
<dbReference type="EMBL" id="BAAANF010000019">
    <property type="protein sequence ID" value="GAA1704066.1"/>
    <property type="molecule type" value="Genomic_DNA"/>
</dbReference>
<dbReference type="Pfam" id="PF01022">
    <property type="entry name" value="HTH_5"/>
    <property type="match status" value="1"/>
</dbReference>
<dbReference type="InterPro" id="IPR001845">
    <property type="entry name" value="HTH_ArsR_DNA-bd_dom"/>
</dbReference>
<proteinExistence type="predicted"/>
<reference evidence="6" key="1">
    <citation type="journal article" date="2019" name="Int. J. Syst. Evol. Microbiol.">
        <title>The Global Catalogue of Microorganisms (GCM) 10K type strain sequencing project: providing services to taxonomists for standard genome sequencing and annotation.</title>
        <authorList>
            <consortium name="The Broad Institute Genomics Platform"/>
            <consortium name="The Broad Institute Genome Sequencing Center for Infectious Disease"/>
            <person name="Wu L."/>
            <person name="Ma J."/>
        </authorList>
    </citation>
    <scope>NUCLEOTIDE SEQUENCE [LARGE SCALE GENOMIC DNA]</scope>
    <source>
        <strain evidence="6">JCM 14307</strain>
    </source>
</reference>
<dbReference type="SMART" id="SM00418">
    <property type="entry name" value="HTH_ARSR"/>
    <property type="match status" value="1"/>
</dbReference>
<keyword evidence="6" id="KW-1185">Reference proteome</keyword>
<dbReference type="PANTHER" id="PTHR43132:SF8">
    <property type="entry name" value="HTH-TYPE TRANSCRIPTIONAL REGULATOR KMTR"/>
    <property type="match status" value="1"/>
</dbReference>
<protein>
    <submittedName>
        <fullName evidence="5">Winged helix-turn-helix domain-containing protein</fullName>
    </submittedName>
</protein>
<dbReference type="Proteomes" id="UP001500280">
    <property type="component" value="Unassembled WGS sequence"/>
</dbReference>
<evidence type="ECO:0000256" key="3">
    <source>
        <dbReference type="ARBA" id="ARBA00023163"/>
    </source>
</evidence>
<dbReference type="CDD" id="cd00090">
    <property type="entry name" value="HTH_ARSR"/>
    <property type="match status" value="1"/>
</dbReference>
<evidence type="ECO:0000259" key="4">
    <source>
        <dbReference type="SMART" id="SM00418"/>
    </source>
</evidence>
<keyword evidence="2" id="KW-0238">DNA-binding</keyword>
<sequence length="330" mass="36208">MVLRIYFTSEDLRKVRIAGGPHPLWELVLSINCLQQDALPPQYWTWRDSVGTRGRARALDARVLQSACAVVPAAGNFADFLTPTVDELDAQAHFESMLALPAAAVRADLTRTYRRLDQPPRWAHRLHELGRPDGVVRLLRDYRAIALQGPVWGEVHRHVETARARYAHDLLSGGLDVLLAGLHPSIRWKAPVLEADYSYDLDLELGGRGLQIVPAYFNFGGPLTFIDGDQPPTLVCPAVRDWDGIGTITPTIDTAGLGDLIGHTRAKLLAALGIAASTNQLAHRLHVTPAAISQHTKTLREAGLVTTTRTGQSVRHAVTPLGRSLLRSDR</sequence>
<organism evidence="5 6">
    <name type="scientific">Kribbella yunnanensis</name>
    <dbReference type="NCBI Taxonomy" id="190194"/>
    <lineage>
        <taxon>Bacteria</taxon>
        <taxon>Bacillati</taxon>
        <taxon>Actinomycetota</taxon>
        <taxon>Actinomycetes</taxon>
        <taxon>Propionibacteriales</taxon>
        <taxon>Kribbellaceae</taxon>
        <taxon>Kribbella</taxon>
    </lineage>
</organism>
<keyword evidence="1" id="KW-0805">Transcription regulation</keyword>
<accession>A0ABP4UHP5</accession>